<dbReference type="STRING" id="160492.XF_0467"/>
<gene>
    <name evidence="1" type="ordered locus">XF_0467</name>
</gene>
<proteinExistence type="predicted"/>
<dbReference type="EMBL" id="AE003849">
    <property type="protein sequence ID" value="AAF83277.1"/>
    <property type="molecule type" value="Genomic_DNA"/>
</dbReference>
<sequence>MTINLVKSSVSNLHSTAQIQHIDAFRNSNTVTAYVDYSTMPR</sequence>
<organism evidence="1 2">
    <name type="scientific">Xylella fastidiosa (strain 9a5c)</name>
    <dbReference type="NCBI Taxonomy" id="160492"/>
    <lineage>
        <taxon>Bacteria</taxon>
        <taxon>Pseudomonadati</taxon>
        <taxon>Pseudomonadota</taxon>
        <taxon>Gammaproteobacteria</taxon>
        <taxon>Lysobacterales</taxon>
        <taxon>Lysobacteraceae</taxon>
        <taxon>Xylella</taxon>
    </lineage>
</organism>
<dbReference type="PIR" id="E82801">
    <property type="entry name" value="E82801"/>
</dbReference>
<dbReference type="AlphaFoldDB" id="Q9PG35"/>
<dbReference type="HOGENOM" id="CLU_3260058_0_0_6"/>
<accession>Q9PG35</accession>
<evidence type="ECO:0000313" key="2">
    <source>
        <dbReference type="Proteomes" id="UP000000812"/>
    </source>
</evidence>
<name>Q9PG35_XYLFA</name>
<protein>
    <submittedName>
        <fullName evidence="1">Uncharacterized protein</fullName>
    </submittedName>
</protein>
<reference evidence="1 2" key="1">
    <citation type="journal article" date="2000" name="Nature">
        <title>The genome sequence of the plant pathogen Xylella fastidiosa.</title>
        <authorList>
            <person name="Simpson A.J."/>
            <person name="Reinach F.C."/>
            <person name="Arruda P."/>
            <person name="Abreu F.A."/>
            <person name="Acencio M."/>
            <person name="Alvarenga R."/>
            <person name="Alves L.M."/>
            <person name="Araya J.E."/>
            <person name="Baia G.S."/>
            <person name="Baptista C.S."/>
            <person name="Barros M.H."/>
            <person name="Bonaccorsi E.D."/>
            <person name="Bordin S."/>
            <person name="Bove J.M."/>
            <person name="Briones M.R."/>
            <person name="Bueno M.R."/>
            <person name="Camargo A.A."/>
            <person name="Camargo L.E."/>
            <person name="Carraro D.M."/>
            <person name="Carrer H."/>
            <person name="Colauto N.B."/>
            <person name="Colombo C."/>
            <person name="Costa F.F."/>
            <person name="Costa M.C."/>
            <person name="Costa-Neto C.M."/>
            <person name="Coutinho L.L."/>
            <person name="Cristofani M."/>
            <person name="Dias-Neto E."/>
            <person name="Docena C."/>
            <person name="El-Dorry H."/>
            <person name="Facincani A.P."/>
            <person name="Ferreira A.J."/>
            <person name="Ferreira V.C."/>
            <person name="Ferro J.A."/>
            <person name="Fraga J.S."/>
            <person name="Franca S.C."/>
            <person name="Franco M.C."/>
            <person name="Frohme M."/>
            <person name="Furlan L.R."/>
            <person name="Garnier M."/>
            <person name="Goldman G.H."/>
            <person name="Goldman M.H."/>
            <person name="Gomes S.L."/>
            <person name="Gruber A."/>
            <person name="Ho P.L."/>
            <person name="Hoheisel J.D."/>
            <person name="Junqueira M.L."/>
            <person name="Kemper E.L."/>
            <person name="Kitajima J.P."/>
            <person name="Krieger J.E."/>
            <person name="Kuramae E.E."/>
            <person name="Laigret F."/>
            <person name="Lambais M.R."/>
            <person name="Leite L.C."/>
            <person name="Lemos E.G."/>
            <person name="Lemos M.V."/>
            <person name="Lopes S.A."/>
            <person name="Lopes C.R."/>
            <person name="Machado J.A."/>
            <person name="Machado M.A."/>
            <person name="Madeira A.M."/>
            <person name="Madeira H.M."/>
            <person name="Marino C.L."/>
            <person name="Marques M.V."/>
            <person name="Martins E.A."/>
            <person name="Martins E.M."/>
            <person name="Matsukuma A.Y."/>
            <person name="Menck C.F."/>
            <person name="Miracca E.C."/>
            <person name="Miyaki C.Y."/>
            <person name="Monteriro-Vitorello C.B."/>
            <person name="Moon D.H."/>
            <person name="Nagai M.A."/>
            <person name="Nascimento A.L."/>
            <person name="Netto L.E."/>
            <person name="Nhani A.Jr."/>
            <person name="Nobrega F.G."/>
            <person name="Nunes L.R."/>
            <person name="Oliveira M.A."/>
            <person name="de Oliveira M.C."/>
            <person name="de Oliveira R.C."/>
            <person name="Palmieri D.A."/>
            <person name="Paris A."/>
            <person name="Peixoto B.R."/>
            <person name="Pereira G.A."/>
            <person name="Pereira H.A.Jr."/>
            <person name="Pesquero J.B."/>
            <person name="Quaggio R.B."/>
            <person name="Roberto P.G."/>
            <person name="Rodrigues V."/>
            <person name="de M Rosa A.J."/>
            <person name="de Rosa V.E.Jr."/>
            <person name="de Sa R.G."/>
            <person name="Santelli R.V."/>
            <person name="Sawasaki H.E."/>
            <person name="da Silva A.C."/>
            <person name="da Silva A.M."/>
            <person name="da Silva F.R."/>
            <person name="da Silva W.A.Jr."/>
            <person name="da Silveira J.F."/>
            <person name="Silvestri M.L."/>
            <person name="Siqueira W.J."/>
            <person name="de Souza A.A."/>
            <person name="de Souza A.P."/>
            <person name="Terenzi M.F."/>
            <person name="Truffi D."/>
            <person name="Tsai S.M."/>
            <person name="Tsuhako M.H."/>
            <person name="Vallada H."/>
            <person name="Van Sluys M.A."/>
            <person name="Verjovski-Almeida S."/>
            <person name="Vettore A.L."/>
            <person name="Zago M.A."/>
            <person name="Zatz M."/>
            <person name="Meidanis J."/>
            <person name="Setubal J.C."/>
        </authorList>
    </citation>
    <scope>NUCLEOTIDE SEQUENCE [LARGE SCALE GENOMIC DNA]</scope>
    <source>
        <strain evidence="1 2">9a5c</strain>
    </source>
</reference>
<evidence type="ECO:0000313" key="1">
    <source>
        <dbReference type="EMBL" id="AAF83277.1"/>
    </source>
</evidence>
<dbReference type="Proteomes" id="UP000000812">
    <property type="component" value="Chromosome"/>
</dbReference>
<dbReference type="KEGG" id="xfa:XF_0467"/>